<keyword evidence="4 6" id="KW-1133">Transmembrane helix</keyword>
<dbReference type="GO" id="GO:0022857">
    <property type="term" value="F:transmembrane transporter activity"/>
    <property type="evidence" value="ECO:0007669"/>
    <property type="project" value="InterPro"/>
</dbReference>
<dbReference type="InterPro" id="IPR020846">
    <property type="entry name" value="MFS_dom"/>
</dbReference>
<dbReference type="EMBL" id="KV442018">
    <property type="protein sequence ID" value="OAQ34240.1"/>
    <property type="molecule type" value="Genomic_DNA"/>
</dbReference>
<keyword evidence="3 6" id="KW-0812">Transmembrane</keyword>
<evidence type="ECO:0000256" key="5">
    <source>
        <dbReference type="ARBA" id="ARBA00023136"/>
    </source>
</evidence>
<dbReference type="InterPro" id="IPR011701">
    <property type="entry name" value="MFS"/>
</dbReference>
<dbReference type="Pfam" id="PF07690">
    <property type="entry name" value="MFS_1"/>
    <property type="match status" value="1"/>
</dbReference>
<evidence type="ECO:0000256" key="6">
    <source>
        <dbReference type="SAM" id="Phobius"/>
    </source>
</evidence>
<keyword evidence="9" id="KW-1185">Reference proteome</keyword>
<dbReference type="OrthoDB" id="2130629at2759"/>
<reference evidence="8 9" key="1">
    <citation type="submission" date="2016-05" db="EMBL/GenBank/DDBJ databases">
        <title>Genome sequencing reveals origins of a unique bacterial endosymbiosis in the earliest lineages of terrestrial Fungi.</title>
        <authorList>
            <consortium name="DOE Joint Genome Institute"/>
            <person name="Uehling J."/>
            <person name="Gryganskyi A."/>
            <person name="Hameed K."/>
            <person name="Tschaplinski T."/>
            <person name="Misztal P."/>
            <person name="Wu S."/>
            <person name="Desiro A."/>
            <person name="Vande Pol N."/>
            <person name="Du Z.-Y."/>
            <person name="Zienkiewicz A."/>
            <person name="Zienkiewicz K."/>
            <person name="Morin E."/>
            <person name="Tisserant E."/>
            <person name="Splivallo R."/>
            <person name="Hainaut M."/>
            <person name="Henrissat B."/>
            <person name="Ohm R."/>
            <person name="Kuo A."/>
            <person name="Yan J."/>
            <person name="Lipzen A."/>
            <person name="Nolan M."/>
            <person name="Labutti K."/>
            <person name="Barry K."/>
            <person name="Goldstein A."/>
            <person name="Labbe J."/>
            <person name="Schadt C."/>
            <person name="Tuskan G."/>
            <person name="Grigoriev I."/>
            <person name="Martin F."/>
            <person name="Vilgalys R."/>
            <person name="Bonito G."/>
        </authorList>
    </citation>
    <scope>NUCLEOTIDE SEQUENCE [LARGE SCALE GENOMIC DNA]</scope>
    <source>
        <strain evidence="8 9">AG-77</strain>
    </source>
</reference>
<dbReference type="STRING" id="1314771.A0A197K9S2"/>
<protein>
    <submittedName>
        <fullName evidence="8">MFS general substrate transporter</fullName>
    </submittedName>
</protein>
<feature type="transmembrane region" description="Helical" evidence="6">
    <location>
        <begin position="302"/>
        <end position="321"/>
    </location>
</feature>
<evidence type="ECO:0000256" key="3">
    <source>
        <dbReference type="ARBA" id="ARBA00022692"/>
    </source>
</evidence>
<feature type="transmembrane region" description="Helical" evidence="6">
    <location>
        <begin position="134"/>
        <end position="157"/>
    </location>
</feature>
<evidence type="ECO:0000256" key="1">
    <source>
        <dbReference type="ARBA" id="ARBA00004141"/>
    </source>
</evidence>
<feature type="transmembrane region" description="Helical" evidence="6">
    <location>
        <begin position="407"/>
        <end position="428"/>
    </location>
</feature>
<keyword evidence="5 6" id="KW-0472">Membrane</keyword>
<feature type="transmembrane region" description="Helical" evidence="6">
    <location>
        <begin position="169"/>
        <end position="189"/>
    </location>
</feature>
<evidence type="ECO:0000313" key="9">
    <source>
        <dbReference type="Proteomes" id="UP000078512"/>
    </source>
</evidence>
<organism evidence="8 9">
    <name type="scientific">Linnemannia elongata AG-77</name>
    <dbReference type="NCBI Taxonomy" id="1314771"/>
    <lineage>
        <taxon>Eukaryota</taxon>
        <taxon>Fungi</taxon>
        <taxon>Fungi incertae sedis</taxon>
        <taxon>Mucoromycota</taxon>
        <taxon>Mortierellomycotina</taxon>
        <taxon>Mortierellomycetes</taxon>
        <taxon>Mortierellales</taxon>
        <taxon>Mortierellaceae</taxon>
        <taxon>Linnemannia</taxon>
    </lineage>
</organism>
<feature type="domain" description="Major facilitator superfamily (MFS) profile" evidence="7">
    <location>
        <begin position="1"/>
        <end position="431"/>
    </location>
</feature>
<dbReference type="PROSITE" id="PS50850">
    <property type="entry name" value="MFS"/>
    <property type="match status" value="1"/>
</dbReference>
<keyword evidence="2" id="KW-0813">Transport</keyword>
<feature type="transmembrane region" description="Helical" evidence="6">
    <location>
        <begin position="363"/>
        <end position="387"/>
    </location>
</feature>
<accession>A0A197K9S2</accession>
<feature type="transmembrane region" description="Helical" evidence="6">
    <location>
        <begin position="277"/>
        <end position="295"/>
    </location>
</feature>
<dbReference type="Gene3D" id="1.20.1250.20">
    <property type="entry name" value="MFS general substrate transporter like domains"/>
    <property type="match status" value="1"/>
</dbReference>
<evidence type="ECO:0000259" key="7">
    <source>
        <dbReference type="PROSITE" id="PS50850"/>
    </source>
</evidence>
<feature type="transmembrane region" description="Helical" evidence="6">
    <location>
        <begin position="34"/>
        <end position="50"/>
    </location>
</feature>
<dbReference type="AlphaFoldDB" id="A0A197K9S2"/>
<dbReference type="SUPFAM" id="SSF103473">
    <property type="entry name" value="MFS general substrate transporter"/>
    <property type="match status" value="1"/>
</dbReference>
<feature type="transmembrane region" description="Helical" evidence="6">
    <location>
        <begin position="327"/>
        <end position="351"/>
    </location>
</feature>
<name>A0A197K9S2_9FUNG</name>
<gene>
    <name evidence="8" type="ORF">K457DRAFT_121928</name>
</gene>
<dbReference type="PANTHER" id="PTHR42718:SF9">
    <property type="entry name" value="MAJOR FACILITATOR SUPERFAMILY MULTIDRUG TRANSPORTER MFSC"/>
    <property type="match status" value="1"/>
</dbReference>
<sequence length="459" mass="48896">MWYQMLDIINVASVTIALPLIMKDVGFSFDQLQWVTSAYALAYGAFLLVGGRFGDLFGHRRIYIMGVTWFSIWAIVNGFAKDPVVMAVGRALQGMGAGFTVPSALAMLTTTYPVGRERNFALAVFGGSGAAGSVIGVLLGGIFSSTIVILGFIIIPASKGESTVSDRRIDYLGICSFCAGIVCIIFYLTESPASGWASAKTLAPFIVGLVLLIAFIFIEYRIDYPIMPLHIWRSQRLVASCLIIVCVSAGLNAIVYFSSMLFQNVHGYTPLRTSLNYIVHGVGGVFANILFTKVLTKVRSKIVMVIGWLFFIASGIVFAQVKANSSYWSYPFGALLLNCMGMAPVWLCCQINSVADANDENQGVVGAVYIVAQQLGTPIGLAVANIAANSKNSISSIGAELLPGYRASFYAVTGIAGAGLVFTVLVACNTDPVKSEESELVEVGGGSVATVAGDEEKQC</sequence>
<feature type="transmembrane region" description="Helical" evidence="6">
    <location>
        <begin position="238"/>
        <end position="257"/>
    </location>
</feature>
<dbReference type="GO" id="GO:0016020">
    <property type="term" value="C:membrane"/>
    <property type="evidence" value="ECO:0007669"/>
    <property type="project" value="UniProtKB-SubCell"/>
</dbReference>
<evidence type="ECO:0000256" key="4">
    <source>
        <dbReference type="ARBA" id="ARBA00022989"/>
    </source>
</evidence>
<dbReference type="PANTHER" id="PTHR42718">
    <property type="entry name" value="MAJOR FACILITATOR SUPERFAMILY MULTIDRUG TRANSPORTER MFSC"/>
    <property type="match status" value="1"/>
</dbReference>
<feature type="transmembrane region" description="Helical" evidence="6">
    <location>
        <begin position="92"/>
        <end position="114"/>
    </location>
</feature>
<comment type="subcellular location">
    <subcellularLocation>
        <location evidence="1">Membrane</location>
        <topology evidence="1">Multi-pass membrane protein</topology>
    </subcellularLocation>
</comment>
<dbReference type="Proteomes" id="UP000078512">
    <property type="component" value="Unassembled WGS sequence"/>
</dbReference>
<proteinExistence type="predicted"/>
<feature type="transmembrane region" description="Helical" evidence="6">
    <location>
        <begin position="62"/>
        <end position="80"/>
    </location>
</feature>
<evidence type="ECO:0000313" key="8">
    <source>
        <dbReference type="EMBL" id="OAQ34240.1"/>
    </source>
</evidence>
<dbReference type="InterPro" id="IPR036259">
    <property type="entry name" value="MFS_trans_sf"/>
</dbReference>
<evidence type="ECO:0000256" key="2">
    <source>
        <dbReference type="ARBA" id="ARBA00022448"/>
    </source>
</evidence>
<feature type="transmembrane region" description="Helical" evidence="6">
    <location>
        <begin position="201"/>
        <end position="218"/>
    </location>
</feature>